<dbReference type="CDD" id="cd00075">
    <property type="entry name" value="HATPase"/>
    <property type="match status" value="1"/>
</dbReference>
<keyword evidence="13" id="KW-1185">Reference proteome</keyword>
<keyword evidence="9" id="KW-0843">Virulence</keyword>
<evidence type="ECO:0000256" key="9">
    <source>
        <dbReference type="ARBA" id="ARBA00023026"/>
    </source>
</evidence>
<dbReference type="PANTHER" id="PTHR44936:SF9">
    <property type="entry name" value="SENSOR PROTEIN CREC"/>
    <property type="match status" value="1"/>
</dbReference>
<dbReference type="InterPro" id="IPR005467">
    <property type="entry name" value="His_kinase_dom"/>
</dbReference>
<gene>
    <name evidence="12" type="ORF">Ani05nite_74380</name>
</gene>
<dbReference type="PANTHER" id="PTHR44936">
    <property type="entry name" value="SENSOR PROTEIN CREC"/>
    <property type="match status" value="1"/>
</dbReference>
<dbReference type="CDD" id="cd00082">
    <property type="entry name" value="HisKA"/>
    <property type="match status" value="1"/>
</dbReference>
<accession>A0A919JVS6</accession>
<keyword evidence="4" id="KW-1003">Cell membrane</keyword>
<dbReference type="PROSITE" id="PS50109">
    <property type="entry name" value="HIS_KIN"/>
    <property type="match status" value="1"/>
</dbReference>
<dbReference type="EMBL" id="BOMQ01000091">
    <property type="protein sequence ID" value="GIE53904.1"/>
    <property type="molecule type" value="Genomic_DNA"/>
</dbReference>
<evidence type="ECO:0000256" key="4">
    <source>
        <dbReference type="ARBA" id="ARBA00022475"/>
    </source>
</evidence>
<evidence type="ECO:0000259" key="11">
    <source>
        <dbReference type="PROSITE" id="PS50109"/>
    </source>
</evidence>
<dbReference type="SUPFAM" id="SSF55874">
    <property type="entry name" value="ATPase domain of HSP90 chaperone/DNA topoisomerase II/histidine kinase"/>
    <property type="match status" value="1"/>
</dbReference>
<protein>
    <recommendedName>
        <fullName evidence="3">histidine kinase</fullName>
        <ecNumber evidence="3">2.7.13.3</ecNumber>
    </recommendedName>
</protein>
<dbReference type="InterPro" id="IPR004358">
    <property type="entry name" value="Sig_transdc_His_kin-like_C"/>
</dbReference>
<evidence type="ECO:0000256" key="6">
    <source>
        <dbReference type="ARBA" id="ARBA00022679"/>
    </source>
</evidence>
<feature type="transmembrane region" description="Helical" evidence="10">
    <location>
        <begin position="57"/>
        <end position="75"/>
    </location>
</feature>
<keyword evidence="7" id="KW-0418">Kinase</keyword>
<dbReference type="InterPro" id="IPR036890">
    <property type="entry name" value="HATPase_C_sf"/>
</dbReference>
<evidence type="ECO:0000256" key="10">
    <source>
        <dbReference type="SAM" id="Phobius"/>
    </source>
</evidence>
<dbReference type="SMART" id="SM00387">
    <property type="entry name" value="HATPase_c"/>
    <property type="match status" value="1"/>
</dbReference>
<reference evidence="12" key="1">
    <citation type="submission" date="2021-01" db="EMBL/GenBank/DDBJ databases">
        <title>Whole genome shotgun sequence of Actinoplanes nipponensis NBRC 14063.</title>
        <authorList>
            <person name="Komaki H."/>
            <person name="Tamura T."/>
        </authorList>
    </citation>
    <scope>NUCLEOTIDE SEQUENCE</scope>
    <source>
        <strain evidence="12">NBRC 14063</strain>
    </source>
</reference>
<dbReference type="AlphaFoldDB" id="A0A919JVS6"/>
<dbReference type="InterPro" id="IPR003661">
    <property type="entry name" value="HisK_dim/P_dom"/>
</dbReference>
<keyword evidence="10" id="KW-1133">Transmembrane helix</keyword>
<dbReference type="InterPro" id="IPR050980">
    <property type="entry name" value="2C_sensor_his_kinase"/>
</dbReference>
<dbReference type="PRINTS" id="PR00344">
    <property type="entry name" value="BCTRLSENSOR"/>
</dbReference>
<feature type="transmembrane region" description="Helical" evidence="10">
    <location>
        <begin position="20"/>
        <end position="50"/>
    </location>
</feature>
<comment type="catalytic activity">
    <reaction evidence="1">
        <text>ATP + protein L-histidine = ADP + protein N-phospho-L-histidine.</text>
        <dbReference type="EC" id="2.7.13.3"/>
    </reaction>
</comment>
<dbReference type="Pfam" id="PF02518">
    <property type="entry name" value="HATPase_c"/>
    <property type="match status" value="1"/>
</dbReference>
<comment type="subcellular location">
    <subcellularLocation>
        <location evidence="2">Cell membrane</location>
        <topology evidence="2">Multi-pass membrane protein</topology>
    </subcellularLocation>
</comment>
<keyword evidence="6" id="KW-0808">Transferase</keyword>
<dbReference type="EC" id="2.7.13.3" evidence="3"/>
<comment type="caution">
    <text evidence="12">The sequence shown here is derived from an EMBL/GenBank/DDBJ whole genome shotgun (WGS) entry which is preliminary data.</text>
</comment>
<keyword evidence="10" id="KW-0472">Membrane</keyword>
<evidence type="ECO:0000313" key="13">
    <source>
        <dbReference type="Proteomes" id="UP000647172"/>
    </source>
</evidence>
<evidence type="ECO:0000256" key="8">
    <source>
        <dbReference type="ARBA" id="ARBA00023012"/>
    </source>
</evidence>
<dbReference type="InterPro" id="IPR003594">
    <property type="entry name" value="HATPase_dom"/>
</dbReference>
<feature type="domain" description="Histidine kinase" evidence="11">
    <location>
        <begin position="127"/>
        <end position="327"/>
    </location>
</feature>
<keyword evidence="10" id="KW-0812">Transmembrane</keyword>
<dbReference type="SMART" id="SM00388">
    <property type="entry name" value="HisKA"/>
    <property type="match status" value="1"/>
</dbReference>
<evidence type="ECO:0000256" key="1">
    <source>
        <dbReference type="ARBA" id="ARBA00000085"/>
    </source>
</evidence>
<keyword evidence="8" id="KW-0902">Two-component regulatory system</keyword>
<evidence type="ECO:0000256" key="7">
    <source>
        <dbReference type="ARBA" id="ARBA00022777"/>
    </source>
</evidence>
<dbReference type="GO" id="GO:0005886">
    <property type="term" value="C:plasma membrane"/>
    <property type="evidence" value="ECO:0007669"/>
    <property type="project" value="UniProtKB-SubCell"/>
</dbReference>
<evidence type="ECO:0000313" key="12">
    <source>
        <dbReference type="EMBL" id="GIE53904.1"/>
    </source>
</evidence>
<dbReference type="SUPFAM" id="SSF47384">
    <property type="entry name" value="Homodimeric domain of signal transducing histidine kinase"/>
    <property type="match status" value="1"/>
</dbReference>
<proteinExistence type="predicted"/>
<feature type="transmembrane region" description="Helical" evidence="10">
    <location>
        <begin position="81"/>
        <end position="100"/>
    </location>
</feature>
<keyword evidence="5" id="KW-0597">Phosphoprotein</keyword>
<dbReference type="Gene3D" id="1.10.287.130">
    <property type="match status" value="1"/>
</dbReference>
<dbReference type="Proteomes" id="UP000647172">
    <property type="component" value="Unassembled WGS sequence"/>
</dbReference>
<evidence type="ECO:0000256" key="2">
    <source>
        <dbReference type="ARBA" id="ARBA00004651"/>
    </source>
</evidence>
<dbReference type="Pfam" id="PF00512">
    <property type="entry name" value="HisKA"/>
    <property type="match status" value="1"/>
</dbReference>
<sequence>MPLPWQRWPANAPALLALPAFAVLGFSTWAFGGMAAGTGPFLVLIFAWAALHVRRRLLVAFVAPALAAYLVPLILTDQPPAVLGSAAVLLPVALGVALLIEAQARYLREDRARLAQIDRWRAALVAALAHDVRSPLNTVQLVLEELRDGPEQGRGELIERALRQVARMTHLTAGLLDLDRIDTQGRLVLQLRPWPVRAVVTAAVAHLPGDDVVVEIDPDLVLTLDRDRFEQIVVNLVGNGLRHGRPPVLVRVTADGGTATLAVRDHGPGVPAAARSRLFTRFGSETPGSVGLGLWIVGQLAQAHGGEAHFEEVTGGARMVVTWPSPPPAGVRRA</sequence>
<evidence type="ECO:0000256" key="3">
    <source>
        <dbReference type="ARBA" id="ARBA00012438"/>
    </source>
</evidence>
<dbReference type="GO" id="GO:0000155">
    <property type="term" value="F:phosphorelay sensor kinase activity"/>
    <property type="evidence" value="ECO:0007669"/>
    <property type="project" value="InterPro"/>
</dbReference>
<evidence type="ECO:0000256" key="5">
    <source>
        <dbReference type="ARBA" id="ARBA00022553"/>
    </source>
</evidence>
<organism evidence="12 13">
    <name type="scientific">Actinoplanes nipponensis</name>
    <dbReference type="NCBI Taxonomy" id="135950"/>
    <lineage>
        <taxon>Bacteria</taxon>
        <taxon>Bacillati</taxon>
        <taxon>Actinomycetota</taxon>
        <taxon>Actinomycetes</taxon>
        <taxon>Micromonosporales</taxon>
        <taxon>Micromonosporaceae</taxon>
        <taxon>Actinoplanes</taxon>
    </lineage>
</organism>
<dbReference type="Gene3D" id="3.30.565.10">
    <property type="entry name" value="Histidine kinase-like ATPase, C-terminal domain"/>
    <property type="match status" value="1"/>
</dbReference>
<dbReference type="InterPro" id="IPR036097">
    <property type="entry name" value="HisK_dim/P_sf"/>
</dbReference>
<name>A0A919JVS6_9ACTN</name>
<dbReference type="RefSeq" id="WP_203776333.1">
    <property type="nucleotide sequence ID" value="NZ_BAAAYJ010000059.1"/>
</dbReference>